<name>A0ABS8K0C4_9BURK</name>
<keyword evidence="2" id="KW-1185">Reference proteome</keyword>
<gene>
    <name evidence="1" type="ORF">LJ656_23735</name>
</gene>
<evidence type="ECO:0000313" key="1">
    <source>
        <dbReference type="EMBL" id="MCC8395596.1"/>
    </source>
</evidence>
<dbReference type="Proteomes" id="UP001431019">
    <property type="component" value="Unassembled WGS sequence"/>
</dbReference>
<reference evidence="1 2" key="1">
    <citation type="submission" date="2021-11" db="EMBL/GenBank/DDBJ databases">
        <authorList>
            <person name="Oh E.-T."/>
            <person name="Kim S.-B."/>
        </authorList>
    </citation>
    <scope>NUCLEOTIDE SEQUENCE [LARGE SCALE GENOMIC DNA]</scope>
    <source>
        <strain evidence="1 2">MMS20-SJTR3</strain>
    </source>
</reference>
<dbReference type="EMBL" id="JAJITD010000012">
    <property type="protein sequence ID" value="MCC8395596.1"/>
    <property type="molecule type" value="Genomic_DNA"/>
</dbReference>
<dbReference type="RefSeq" id="WP_230511950.1">
    <property type="nucleotide sequence ID" value="NZ_JAJITD010000012.1"/>
</dbReference>
<proteinExistence type="predicted"/>
<evidence type="ECO:0000313" key="2">
    <source>
        <dbReference type="Proteomes" id="UP001431019"/>
    </source>
</evidence>
<protein>
    <submittedName>
        <fullName evidence="1">Uncharacterized protein</fullName>
    </submittedName>
</protein>
<sequence length="105" mass="11840">MALMLGETRVVRALIVWEQVFDWGFTAPTSCRRGHLVHHRVATQFDLASLSTQYQADLFNQHAAYHVRDLVPLAARQHTEALSQLFAGTGKSAHSIHDENASWDE</sequence>
<organism evidence="1 2">
    <name type="scientific">Paraburkholderia sejongensis</name>
    <dbReference type="NCBI Taxonomy" id="2886946"/>
    <lineage>
        <taxon>Bacteria</taxon>
        <taxon>Pseudomonadati</taxon>
        <taxon>Pseudomonadota</taxon>
        <taxon>Betaproteobacteria</taxon>
        <taxon>Burkholderiales</taxon>
        <taxon>Burkholderiaceae</taxon>
        <taxon>Paraburkholderia</taxon>
    </lineage>
</organism>
<comment type="caution">
    <text evidence="1">The sequence shown here is derived from an EMBL/GenBank/DDBJ whole genome shotgun (WGS) entry which is preliminary data.</text>
</comment>
<accession>A0ABS8K0C4</accession>